<keyword evidence="1" id="KW-1133">Transmembrane helix</keyword>
<evidence type="ECO:0008006" key="4">
    <source>
        <dbReference type="Google" id="ProtNLM"/>
    </source>
</evidence>
<dbReference type="EMBL" id="JASPKY010000736">
    <property type="protein sequence ID" value="KAK9685967.1"/>
    <property type="molecule type" value="Genomic_DNA"/>
</dbReference>
<name>A0AAW1I9V0_POPJA</name>
<feature type="transmembrane region" description="Helical" evidence="1">
    <location>
        <begin position="12"/>
        <end position="35"/>
    </location>
</feature>
<organism evidence="2 3">
    <name type="scientific">Popillia japonica</name>
    <name type="common">Japanese beetle</name>
    <dbReference type="NCBI Taxonomy" id="7064"/>
    <lineage>
        <taxon>Eukaryota</taxon>
        <taxon>Metazoa</taxon>
        <taxon>Ecdysozoa</taxon>
        <taxon>Arthropoda</taxon>
        <taxon>Hexapoda</taxon>
        <taxon>Insecta</taxon>
        <taxon>Pterygota</taxon>
        <taxon>Neoptera</taxon>
        <taxon>Endopterygota</taxon>
        <taxon>Coleoptera</taxon>
        <taxon>Polyphaga</taxon>
        <taxon>Scarabaeiformia</taxon>
        <taxon>Scarabaeidae</taxon>
        <taxon>Rutelinae</taxon>
        <taxon>Popillia</taxon>
    </lineage>
</organism>
<accession>A0AAW1I9V0</accession>
<protein>
    <recommendedName>
        <fullName evidence="4">Fibronectin type-III domain-containing protein</fullName>
    </recommendedName>
</protein>
<keyword evidence="1" id="KW-0812">Transmembrane</keyword>
<keyword evidence="3" id="KW-1185">Reference proteome</keyword>
<comment type="caution">
    <text evidence="2">The sequence shown here is derived from an EMBL/GenBank/DDBJ whole genome shotgun (WGS) entry which is preliminary data.</text>
</comment>
<evidence type="ECO:0000313" key="3">
    <source>
        <dbReference type="Proteomes" id="UP001458880"/>
    </source>
</evidence>
<evidence type="ECO:0000256" key="1">
    <source>
        <dbReference type="SAM" id="Phobius"/>
    </source>
</evidence>
<dbReference type="InterPro" id="IPR003961">
    <property type="entry name" value="FN3_dom"/>
</dbReference>
<sequence>MPTLERCRRISKIAACPLIILLTIAIVVVIIFVVLPDDSNDNNFCQDPPPNISFSHNGYGIVRVSWDSYLGDEDCNVSYYFMFRYEGVEWNFHTAESFVVLESLYECSVLLAHLWTINGQGQFSTYYTEGEFDVTAPNQQINDIYIEEWGDALSVTWHKPQNLSRCQVTYQVAYSSQLADETTNIEDPAQLIIPFEKYCFHLTIQINVSVNSEHNSFKSHEYNTKADIRGYKVRLLEDIDEFLFTWDSHFKEELCSLEYRVSYHTLTNTPVIVTTTVPEARFKFVYCQFAWINMDVVTSNGDIADATIGTLYVTLAPNNITDISGVDIDTHSSTDEMIISWEYPQLANDCYVRYDVNITTDAGTFTNIDVVPPIKFPKDRHCGHLELEFVVIVLGVPSQDSFIINYDIAPEPVENFVVTQTTDSYVVVSWDPHSKEKLCHLQYRLVRIVNGAQLEPVETELNSYTFEFDYCVDTQIRITAFIGNHESEFVSIDATQCNSKFVILLGLK</sequence>
<dbReference type="SUPFAM" id="SSF49265">
    <property type="entry name" value="Fibronectin type III"/>
    <property type="match status" value="1"/>
</dbReference>
<reference evidence="2 3" key="1">
    <citation type="journal article" date="2024" name="BMC Genomics">
        <title>De novo assembly and annotation of Popillia japonica's genome with initial clues to its potential as an invasive pest.</title>
        <authorList>
            <person name="Cucini C."/>
            <person name="Boschi S."/>
            <person name="Funari R."/>
            <person name="Cardaioli E."/>
            <person name="Iannotti N."/>
            <person name="Marturano G."/>
            <person name="Paoli F."/>
            <person name="Bruttini M."/>
            <person name="Carapelli A."/>
            <person name="Frati F."/>
            <person name="Nardi F."/>
        </authorList>
    </citation>
    <scope>NUCLEOTIDE SEQUENCE [LARGE SCALE GENOMIC DNA]</scope>
    <source>
        <strain evidence="2">DMR45628</strain>
    </source>
</reference>
<keyword evidence="1" id="KW-0472">Membrane</keyword>
<gene>
    <name evidence="2" type="ORF">QE152_g37537</name>
</gene>
<evidence type="ECO:0000313" key="2">
    <source>
        <dbReference type="EMBL" id="KAK9685967.1"/>
    </source>
</evidence>
<dbReference type="CDD" id="cd00063">
    <property type="entry name" value="FN3"/>
    <property type="match status" value="1"/>
</dbReference>
<dbReference type="Proteomes" id="UP001458880">
    <property type="component" value="Unassembled WGS sequence"/>
</dbReference>
<dbReference type="AlphaFoldDB" id="A0AAW1I9V0"/>
<dbReference type="InterPro" id="IPR036116">
    <property type="entry name" value="FN3_sf"/>
</dbReference>
<proteinExistence type="predicted"/>